<reference evidence="2" key="2">
    <citation type="submission" date="2020-09" db="EMBL/GenBank/DDBJ databases">
        <authorList>
            <person name="Sun Q."/>
            <person name="Zhou Y."/>
        </authorList>
    </citation>
    <scope>NUCLEOTIDE SEQUENCE</scope>
    <source>
        <strain evidence="2">CGMCC 1.15454</strain>
    </source>
</reference>
<dbReference type="InterPro" id="IPR023385">
    <property type="entry name" value="YopX-like_C"/>
</dbReference>
<dbReference type="AlphaFoldDB" id="A0A9W5X7L3"/>
<proteinExistence type="predicted"/>
<reference evidence="2" key="1">
    <citation type="journal article" date="2014" name="Int. J. Syst. Evol. Microbiol.">
        <title>Complete genome sequence of Corynebacterium casei LMG S-19264T (=DSM 44701T), isolated from a smear-ripened cheese.</title>
        <authorList>
            <consortium name="US DOE Joint Genome Institute (JGI-PGF)"/>
            <person name="Walter F."/>
            <person name="Albersmeier A."/>
            <person name="Kalinowski J."/>
            <person name="Ruckert C."/>
        </authorList>
    </citation>
    <scope>NUCLEOTIDE SEQUENCE</scope>
    <source>
        <strain evidence="2">CGMCC 1.15454</strain>
    </source>
</reference>
<evidence type="ECO:0000313" key="2">
    <source>
        <dbReference type="EMBL" id="GGB61410.1"/>
    </source>
</evidence>
<dbReference type="Gene3D" id="2.30.30.290">
    <property type="entry name" value="YopX-like domains"/>
    <property type="match status" value="1"/>
</dbReference>
<dbReference type="SUPFAM" id="SSF159006">
    <property type="entry name" value="YopX-like"/>
    <property type="match status" value="1"/>
</dbReference>
<dbReference type="EMBL" id="BMJD01000065">
    <property type="protein sequence ID" value="GGB61410.1"/>
    <property type="molecule type" value="Genomic_DNA"/>
</dbReference>
<protein>
    <recommendedName>
        <fullName evidence="1">YopX protein domain-containing protein</fullName>
    </recommendedName>
</protein>
<dbReference type="RefSeq" id="WP_188725882.1">
    <property type="nucleotide sequence ID" value="NZ_BMJD01000065.1"/>
</dbReference>
<feature type="domain" description="YopX protein" evidence="1">
    <location>
        <begin position="31"/>
        <end position="117"/>
    </location>
</feature>
<gene>
    <name evidence="2" type="ORF">GCM10011409_43330</name>
</gene>
<keyword evidence="3" id="KW-1185">Reference proteome</keyword>
<accession>A0A9W5X7L3</accession>
<organism evidence="2 3">
    <name type="scientific">Lentibacillus populi</name>
    <dbReference type="NCBI Taxonomy" id="1827502"/>
    <lineage>
        <taxon>Bacteria</taxon>
        <taxon>Bacillati</taxon>
        <taxon>Bacillota</taxon>
        <taxon>Bacilli</taxon>
        <taxon>Bacillales</taxon>
        <taxon>Bacillaceae</taxon>
        <taxon>Lentibacillus</taxon>
    </lineage>
</organism>
<sequence length="120" mass="13956">MELRFRAKNPETNQWLYFGIYNVPSWVKKDKVQPYMGLEDRKGTPIFEGDVIVNHWNGHKQKLLVCNSAPVIDETGWLKSRGGLSFKILTDEKMLYQLHPEHFEVIGNITDNPELIENAQ</sequence>
<dbReference type="Pfam" id="PF09643">
    <property type="entry name" value="YopX"/>
    <property type="match status" value="1"/>
</dbReference>
<name>A0A9W5X7L3_9BACI</name>
<evidence type="ECO:0000313" key="3">
    <source>
        <dbReference type="Proteomes" id="UP000621492"/>
    </source>
</evidence>
<comment type="caution">
    <text evidence="2">The sequence shown here is derived from an EMBL/GenBank/DDBJ whole genome shotgun (WGS) entry which is preliminary data.</text>
</comment>
<dbReference type="Proteomes" id="UP000621492">
    <property type="component" value="Unassembled WGS sequence"/>
</dbReference>
<evidence type="ECO:0000259" key="1">
    <source>
        <dbReference type="Pfam" id="PF09643"/>
    </source>
</evidence>
<dbReference type="InterPro" id="IPR019096">
    <property type="entry name" value="YopX_protein"/>
</dbReference>